<dbReference type="Gene3D" id="3.40.50.2000">
    <property type="entry name" value="Glycogen Phosphorylase B"/>
    <property type="match status" value="1"/>
</dbReference>
<dbReference type="EMBL" id="CAJEWN010004002">
    <property type="protein sequence ID" value="CAD2209093.1"/>
    <property type="molecule type" value="Genomic_DNA"/>
</dbReference>
<dbReference type="SUPFAM" id="SSF53756">
    <property type="entry name" value="UDP-Glycosyltransferase/glycogen phosphorylase"/>
    <property type="match status" value="1"/>
</dbReference>
<name>A0A6V7YBP7_MELEN</name>
<comment type="caution">
    <text evidence="1">The sequence shown here is derived from an EMBL/GenBank/DDBJ whole genome shotgun (WGS) entry which is preliminary data.</text>
</comment>
<gene>
    <name evidence="1" type="ORF">MENT_LOCUS63207</name>
</gene>
<sequence length="121" mass="14013">MVQFSTSRRIEPYQGVPPTPTLTVFFSDRLIFKPDCVILVTFGTVGYKAYPIDKMIEVFTQFTQCYFHVRSDKTSQFVNGYTSENPLPQKEILSQTNTKVFISHCGQNSINEVFYKINMNY</sequence>
<dbReference type="Proteomes" id="UP000580250">
    <property type="component" value="Unassembled WGS sequence"/>
</dbReference>
<dbReference type="OrthoDB" id="5835829at2759"/>
<protein>
    <submittedName>
        <fullName evidence="1">Uncharacterized protein</fullName>
    </submittedName>
</protein>
<reference evidence="1 2" key="1">
    <citation type="submission" date="2020-08" db="EMBL/GenBank/DDBJ databases">
        <authorList>
            <person name="Koutsovoulos G."/>
            <person name="Danchin GJ E."/>
        </authorList>
    </citation>
    <scope>NUCLEOTIDE SEQUENCE [LARGE SCALE GENOMIC DNA]</scope>
</reference>
<organism evidence="1 2">
    <name type="scientific">Meloidogyne enterolobii</name>
    <name type="common">Root-knot nematode worm</name>
    <name type="synonym">Meloidogyne mayaguensis</name>
    <dbReference type="NCBI Taxonomy" id="390850"/>
    <lineage>
        <taxon>Eukaryota</taxon>
        <taxon>Metazoa</taxon>
        <taxon>Ecdysozoa</taxon>
        <taxon>Nematoda</taxon>
        <taxon>Chromadorea</taxon>
        <taxon>Rhabditida</taxon>
        <taxon>Tylenchina</taxon>
        <taxon>Tylenchomorpha</taxon>
        <taxon>Tylenchoidea</taxon>
        <taxon>Meloidogynidae</taxon>
        <taxon>Meloidogyninae</taxon>
        <taxon>Meloidogyne</taxon>
    </lineage>
</organism>
<dbReference type="AlphaFoldDB" id="A0A6V7YBP7"/>
<evidence type="ECO:0000313" key="2">
    <source>
        <dbReference type="Proteomes" id="UP000580250"/>
    </source>
</evidence>
<accession>A0A6V7YBP7</accession>
<evidence type="ECO:0000313" key="1">
    <source>
        <dbReference type="EMBL" id="CAD2209093.1"/>
    </source>
</evidence>
<proteinExistence type="predicted"/>